<keyword evidence="4" id="KW-0285">Flavoprotein</keyword>
<dbReference type="STRING" id="1121922.GCA_000428905_00317"/>
<dbReference type="UniPathway" id="UPA00232"/>
<dbReference type="OrthoDB" id="9769565at2"/>
<evidence type="ECO:0000313" key="11">
    <source>
        <dbReference type="Proteomes" id="UP000006251"/>
    </source>
</evidence>
<dbReference type="Pfam" id="PF01494">
    <property type="entry name" value="FAD_binding_3"/>
    <property type="match status" value="1"/>
</dbReference>
<protein>
    <submittedName>
        <fullName evidence="10">2-octaprenyl-3-methyl-6-methoxy-1,4-benzoquinol hydroxylase</fullName>
    </submittedName>
</protein>
<keyword evidence="6" id="KW-0560">Oxidoreductase</keyword>
<comment type="subunit">
    <text evidence="8">Component of the Ubi complex metabolon, which regroups five ubiquinone biosynthesis proteins (UbiE, UbiF, UbiG, UbiH and UbiI) and two accessory factors (UbiK and the lipid-binding protein UbiJ).</text>
</comment>
<comment type="similarity">
    <text evidence="3">Belongs to the UbiH/COQ6 family.</text>
</comment>
<dbReference type="GO" id="GO:0071949">
    <property type="term" value="F:FAD binding"/>
    <property type="evidence" value="ECO:0007669"/>
    <property type="project" value="InterPro"/>
</dbReference>
<dbReference type="EMBL" id="BAEQ01000047">
    <property type="protein sequence ID" value="GAC29572.1"/>
    <property type="molecule type" value="Genomic_DNA"/>
</dbReference>
<comment type="pathway">
    <text evidence="2">Cofactor biosynthesis; ubiquinone biosynthesis.</text>
</comment>
<gene>
    <name evidence="10" type="primary">ubiF</name>
    <name evidence="10" type="ORF">GPAL_2721</name>
</gene>
<evidence type="ECO:0000256" key="8">
    <source>
        <dbReference type="ARBA" id="ARBA00065734"/>
    </source>
</evidence>
<dbReference type="PANTHER" id="PTHR43876:SF7">
    <property type="entry name" value="UBIQUINONE BIOSYNTHESIS MONOOXYGENASE COQ6, MITOCHONDRIAL"/>
    <property type="match status" value="1"/>
</dbReference>
<dbReference type="SUPFAM" id="SSF51905">
    <property type="entry name" value="FAD/NAD(P)-binding domain"/>
    <property type="match status" value="1"/>
</dbReference>
<dbReference type="InterPro" id="IPR002938">
    <property type="entry name" value="FAD-bd"/>
</dbReference>
<keyword evidence="5" id="KW-0274">FAD</keyword>
<dbReference type="Gene3D" id="3.50.50.60">
    <property type="entry name" value="FAD/NAD(P)-binding domain"/>
    <property type="match status" value="2"/>
</dbReference>
<evidence type="ECO:0000259" key="9">
    <source>
        <dbReference type="Pfam" id="PF01494"/>
    </source>
</evidence>
<keyword evidence="7" id="KW-0503">Monooxygenase</keyword>
<evidence type="ECO:0000256" key="7">
    <source>
        <dbReference type="ARBA" id="ARBA00023033"/>
    </source>
</evidence>
<dbReference type="Proteomes" id="UP000006251">
    <property type="component" value="Unassembled WGS sequence"/>
</dbReference>
<evidence type="ECO:0000256" key="6">
    <source>
        <dbReference type="ARBA" id="ARBA00023002"/>
    </source>
</evidence>
<dbReference type="AlphaFoldDB" id="K6ZGU3"/>
<evidence type="ECO:0000256" key="4">
    <source>
        <dbReference type="ARBA" id="ARBA00022630"/>
    </source>
</evidence>
<dbReference type="PANTHER" id="PTHR43876">
    <property type="entry name" value="UBIQUINONE BIOSYNTHESIS MONOOXYGENASE COQ6, MITOCHONDRIAL"/>
    <property type="match status" value="1"/>
</dbReference>
<evidence type="ECO:0000256" key="1">
    <source>
        <dbReference type="ARBA" id="ARBA00001974"/>
    </source>
</evidence>
<dbReference type="InterPro" id="IPR036188">
    <property type="entry name" value="FAD/NAD-bd_sf"/>
</dbReference>
<dbReference type="GO" id="GO:0019168">
    <property type="term" value="F:2-polyprenylphenol 6-hydroxylase activity"/>
    <property type="evidence" value="ECO:0007669"/>
    <property type="project" value="TreeGrafter"/>
</dbReference>
<dbReference type="InterPro" id="IPR051205">
    <property type="entry name" value="UbiH/COQ6_monooxygenase"/>
</dbReference>
<evidence type="ECO:0000256" key="5">
    <source>
        <dbReference type="ARBA" id="ARBA00022827"/>
    </source>
</evidence>
<organism evidence="10 11">
    <name type="scientific">Brumicola pallidula DSM 14239 = ACAM 615</name>
    <dbReference type="NCBI Taxonomy" id="1121922"/>
    <lineage>
        <taxon>Bacteria</taxon>
        <taxon>Pseudomonadati</taxon>
        <taxon>Pseudomonadota</taxon>
        <taxon>Gammaproteobacteria</taxon>
        <taxon>Alteromonadales</taxon>
        <taxon>Alteromonadaceae</taxon>
        <taxon>Brumicola</taxon>
    </lineage>
</organism>
<keyword evidence="11" id="KW-1185">Reference proteome</keyword>
<feature type="domain" description="FAD-binding" evidence="9">
    <location>
        <begin position="6"/>
        <end position="347"/>
    </location>
</feature>
<name>K6ZGU3_9ALTE</name>
<sequence length="406" mass="44249">MSLVNVDIAIVGAGIAGQTLALALAQQNFSVAIIDANDISQNITDEFSPRVSAISKVSEQILKNVGAWQNIQRMQAYTHMHVWEDQAFGHIAFSADENKVDNLGHIIENNCIIQGLFETVSSIENIQLFSAQKISAINRSQDQQLINLENGSIIAAKLIVGADGGNSFVRKTAGFAVTFWDYDHVAIVVNIETELPHERIARQAFTPTGPLAFLPLSKPNACSIVWSQDTQEAERLLALSDAEFCKSLQVALDNQLGKCELLSKRSNYPLKMQYSQQWVDDGIVLVGDAAHTIHPLAGQGANLGLLDVAALAQELSALKLAGKPFHTKKALRSYERWRKAEAAKVVATMEGFKRLFSGRDPAARLARNVGLKAANAIPPIKKFFIQQAMGNAGKMPDLAKLNNTSH</sequence>
<reference evidence="11" key="1">
    <citation type="journal article" date="2014" name="Environ. Microbiol.">
        <title>Comparative genomics of the marine bacterial genus Glaciecola reveals the high degree of genomic diversity and genomic characteristic for cold adaptation.</title>
        <authorList>
            <person name="Qin Q.L."/>
            <person name="Xie B.B."/>
            <person name="Yu Y."/>
            <person name="Shu Y.L."/>
            <person name="Rong J.C."/>
            <person name="Zhang Y.J."/>
            <person name="Zhao D.L."/>
            <person name="Chen X.L."/>
            <person name="Zhang X.Y."/>
            <person name="Chen B."/>
            <person name="Zhou B.C."/>
            <person name="Zhang Y.Z."/>
        </authorList>
    </citation>
    <scope>NUCLEOTIDE SEQUENCE [LARGE SCALE GENOMIC DNA]</scope>
    <source>
        <strain evidence="11">ACAM 615</strain>
    </source>
</reference>
<dbReference type="InterPro" id="IPR010971">
    <property type="entry name" value="UbiH/COQ6"/>
</dbReference>
<dbReference type="GO" id="GO:0006744">
    <property type="term" value="P:ubiquinone biosynthetic process"/>
    <property type="evidence" value="ECO:0007669"/>
    <property type="project" value="UniProtKB-UniPathway"/>
</dbReference>
<dbReference type="PRINTS" id="PR00420">
    <property type="entry name" value="RNGMNOXGNASE"/>
</dbReference>
<dbReference type="GO" id="GO:0110142">
    <property type="term" value="C:ubiquinone biosynthesis complex"/>
    <property type="evidence" value="ECO:0007669"/>
    <property type="project" value="UniProtKB-ARBA"/>
</dbReference>
<proteinExistence type="inferred from homology"/>
<dbReference type="InterPro" id="IPR018168">
    <property type="entry name" value="Ubi_Hdrlase_CS"/>
</dbReference>
<dbReference type="PROSITE" id="PS01304">
    <property type="entry name" value="UBIH"/>
    <property type="match status" value="1"/>
</dbReference>
<accession>K6ZGU3</accession>
<evidence type="ECO:0000313" key="10">
    <source>
        <dbReference type="EMBL" id="GAC29572.1"/>
    </source>
</evidence>
<evidence type="ECO:0000256" key="3">
    <source>
        <dbReference type="ARBA" id="ARBA00005349"/>
    </source>
</evidence>
<dbReference type="RefSeq" id="WP_006012728.1">
    <property type="nucleotide sequence ID" value="NZ_BAEQ01000047.1"/>
</dbReference>
<comment type="cofactor">
    <cofactor evidence="1">
        <name>FAD</name>
        <dbReference type="ChEBI" id="CHEBI:57692"/>
    </cofactor>
</comment>
<evidence type="ECO:0000256" key="2">
    <source>
        <dbReference type="ARBA" id="ARBA00004749"/>
    </source>
</evidence>
<comment type="caution">
    <text evidence="10">The sequence shown here is derived from an EMBL/GenBank/DDBJ whole genome shotgun (WGS) entry which is preliminary data.</text>
</comment>
<dbReference type="NCBIfam" id="TIGR01988">
    <property type="entry name" value="Ubi-OHases"/>
    <property type="match status" value="1"/>
</dbReference>
<dbReference type="FunFam" id="3.50.50.60:FF:000021">
    <property type="entry name" value="Ubiquinone biosynthesis monooxygenase COQ6"/>
    <property type="match status" value="1"/>
</dbReference>